<name>A0A538TXT3_UNCEI</name>
<evidence type="ECO:0000313" key="2">
    <source>
        <dbReference type="EMBL" id="TMQ68454.1"/>
    </source>
</evidence>
<comment type="caution">
    <text evidence="2">The sequence shown here is derived from an EMBL/GenBank/DDBJ whole genome shotgun (WGS) entry which is preliminary data.</text>
</comment>
<feature type="non-terminal residue" evidence="2">
    <location>
        <position position="195"/>
    </location>
</feature>
<evidence type="ECO:0008006" key="4">
    <source>
        <dbReference type="Google" id="ProtNLM"/>
    </source>
</evidence>
<evidence type="ECO:0000313" key="3">
    <source>
        <dbReference type="Proteomes" id="UP000319771"/>
    </source>
</evidence>
<feature type="signal peptide" evidence="1">
    <location>
        <begin position="1"/>
        <end position="29"/>
    </location>
</feature>
<proteinExistence type="predicted"/>
<dbReference type="EMBL" id="VBPB01000386">
    <property type="protein sequence ID" value="TMQ68454.1"/>
    <property type="molecule type" value="Genomic_DNA"/>
</dbReference>
<protein>
    <recommendedName>
        <fullName evidence="4">G8 domain-containing protein</fullName>
    </recommendedName>
</protein>
<keyword evidence="1" id="KW-0732">Signal</keyword>
<dbReference type="AlphaFoldDB" id="A0A538TXT3"/>
<dbReference type="Proteomes" id="UP000319771">
    <property type="component" value="Unassembled WGS sequence"/>
</dbReference>
<reference evidence="2 3" key="1">
    <citation type="journal article" date="2019" name="Nat. Microbiol.">
        <title>Mediterranean grassland soil C-N compound turnover is dependent on rainfall and depth, and is mediated by genomically divergent microorganisms.</title>
        <authorList>
            <person name="Diamond S."/>
            <person name="Andeer P.F."/>
            <person name="Li Z."/>
            <person name="Crits-Christoph A."/>
            <person name="Burstein D."/>
            <person name="Anantharaman K."/>
            <person name="Lane K.R."/>
            <person name="Thomas B.C."/>
            <person name="Pan C."/>
            <person name="Northen T.R."/>
            <person name="Banfield J.F."/>
        </authorList>
    </citation>
    <scope>NUCLEOTIDE SEQUENCE [LARGE SCALE GENOMIC DNA]</scope>
    <source>
        <strain evidence="2">WS_11</strain>
    </source>
</reference>
<gene>
    <name evidence="2" type="ORF">E6K81_16580</name>
</gene>
<accession>A0A538TXT3</accession>
<sequence>MKSHQSVLSRLALVAGTTFVMLTSIAAMAAAATYTWNQTGTASWATSTNWTPTRTTPATSDVMVFNNGATTTATSVPTQTIGQLLVSGGTTVTLDNGATAITLTVGSGIAGTDLSVASGSALNVSASGNAVFTMNIPTGNTGSISGSMTWTAASLATINQFTTVDASGLTINSGGSIKQGQNSTGNLFGTAGSTL</sequence>
<feature type="chain" id="PRO_5022203913" description="G8 domain-containing protein" evidence="1">
    <location>
        <begin position="30"/>
        <end position="195"/>
    </location>
</feature>
<evidence type="ECO:0000256" key="1">
    <source>
        <dbReference type="SAM" id="SignalP"/>
    </source>
</evidence>
<organism evidence="2 3">
    <name type="scientific">Eiseniibacteriota bacterium</name>
    <dbReference type="NCBI Taxonomy" id="2212470"/>
    <lineage>
        <taxon>Bacteria</taxon>
        <taxon>Candidatus Eiseniibacteriota</taxon>
    </lineage>
</organism>